<accession>A0A9P9WVN6</accession>
<dbReference type="Pfam" id="PF06985">
    <property type="entry name" value="HET"/>
    <property type="match status" value="1"/>
</dbReference>
<feature type="compositionally biased region" description="Basic residues" evidence="1">
    <location>
        <begin position="256"/>
        <end position="273"/>
    </location>
</feature>
<dbReference type="PANTHER" id="PTHR33112">
    <property type="entry name" value="DOMAIN PROTEIN, PUTATIVE-RELATED"/>
    <property type="match status" value="1"/>
</dbReference>
<sequence>MPKFSSLATKYTALSYFWGTTEEARSQLTMTMLTIEVRRRGTPDETLPPLARDAIRITRLLSIPYLWIGCLCIVQDGTSDWEEQCGEMDKIYGCAQVSIIAAASEYLGNAIQLDSSSSALSSGGWAFQEAFLSTKRILFGNWNVYFLCPPSYQTRGGSLKYEAYDATGHDFEKRFLEGGRFDLYDYIKDENEDADQWQWLLLGSCGEHNACTEIVEGAFITFQISEDEQDNIQNKDQSWQRVVTFTRVQKLVNKPPPRRVTKPPPRRMRKGDE</sequence>
<evidence type="ECO:0000313" key="4">
    <source>
        <dbReference type="Proteomes" id="UP000829685"/>
    </source>
</evidence>
<dbReference type="InterPro" id="IPR010730">
    <property type="entry name" value="HET"/>
</dbReference>
<feature type="region of interest" description="Disordered" evidence="1">
    <location>
        <begin position="253"/>
        <end position="273"/>
    </location>
</feature>
<protein>
    <recommendedName>
        <fullName evidence="2">Heterokaryon incompatibility domain-containing protein</fullName>
    </recommendedName>
</protein>
<dbReference type="PANTHER" id="PTHR33112:SF12">
    <property type="entry name" value="HETEROKARYON INCOMPATIBILITY DOMAIN-CONTAINING PROTEIN"/>
    <property type="match status" value="1"/>
</dbReference>
<comment type="caution">
    <text evidence="3">The sequence shown here is derived from an EMBL/GenBank/DDBJ whole genome shotgun (WGS) entry which is preliminary data.</text>
</comment>
<evidence type="ECO:0000256" key="1">
    <source>
        <dbReference type="SAM" id="MobiDB-lite"/>
    </source>
</evidence>
<evidence type="ECO:0000313" key="3">
    <source>
        <dbReference type="EMBL" id="KAI1880105.1"/>
    </source>
</evidence>
<organism evidence="3 4">
    <name type="scientific">Neoarthrinium moseri</name>
    <dbReference type="NCBI Taxonomy" id="1658444"/>
    <lineage>
        <taxon>Eukaryota</taxon>
        <taxon>Fungi</taxon>
        <taxon>Dikarya</taxon>
        <taxon>Ascomycota</taxon>
        <taxon>Pezizomycotina</taxon>
        <taxon>Sordariomycetes</taxon>
        <taxon>Xylariomycetidae</taxon>
        <taxon>Amphisphaeriales</taxon>
        <taxon>Apiosporaceae</taxon>
        <taxon>Neoarthrinium</taxon>
    </lineage>
</organism>
<name>A0A9P9WVN6_9PEZI</name>
<proteinExistence type="predicted"/>
<reference evidence="3" key="1">
    <citation type="submission" date="2021-03" db="EMBL/GenBank/DDBJ databases">
        <title>Revisited historic fungal species revealed as producer of novel bioactive compounds through whole genome sequencing and comparative genomics.</title>
        <authorList>
            <person name="Vignolle G.A."/>
            <person name="Hochenegger N."/>
            <person name="Mach R.L."/>
            <person name="Mach-Aigner A.R."/>
            <person name="Javad Rahimi M."/>
            <person name="Salim K.A."/>
            <person name="Chan C.M."/>
            <person name="Lim L.B.L."/>
            <person name="Cai F."/>
            <person name="Druzhinina I.S."/>
            <person name="U'Ren J.M."/>
            <person name="Derntl C."/>
        </authorList>
    </citation>
    <scope>NUCLEOTIDE SEQUENCE</scope>
    <source>
        <strain evidence="3">TUCIM 5799</strain>
    </source>
</reference>
<dbReference type="AlphaFoldDB" id="A0A9P9WVN6"/>
<evidence type="ECO:0000259" key="2">
    <source>
        <dbReference type="Pfam" id="PF06985"/>
    </source>
</evidence>
<dbReference type="EMBL" id="JAFIMR010000003">
    <property type="protein sequence ID" value="KAI1880105.1"/>
    <property type="molecule type" value="Genomic_DNA"/>
</dbReference>
<dbReference type="Proteomes" id="UP000829685">
    <property type="component" value="Unassembled WGS sequence"/>
</dbReference>
<gene>
    <name evidence="3" type="ORF">JX265_001726</name>
</gene>
<feature type="domain" description="Heterokaryon incompatibility" evidence="2">
    <location>
        <begin position="11"/>
        <end position="106"/>
    </location>
</feature>
<keyword evidence="4" id="KW-1185">Reference proteome</keyword>